<dbReference type="GO" id="GO:0005524">
    <property type="term" value="F:ATP binding"/>
    <property type="evidence" value="ECO:0007669"/>
    <property type="project" value="UniProtKB-KW"/>
</dbReference>
<sequence>MIQLSNISVSFGEKILFKDITWNIGLSERIALVGPNGAGKTTLFRIALGLQAPTAGGVAAAKRMRTGYLPQQEIVFKGRTVLEEASSVFADRHAMRDEAEELSHLMAAMSQDDPELPAVVERYGELHHLFEEQDGYQLESRTKSVLQGLGFSGDDFSRPVETFSGGWQMRLALAKLLLQEPSYLFLDEPTNHLDIESMEYLENFLKSFKGAAVMISHDRYFLDRTVKKIFELEHGRLNVYHANYSGYLSEKEKRRELLIKRQIEQDKEIEHLKEFVCRWKGNYIKRAMVTSREKMIKKLQQQRVDLPSTVKSFRLNLPQPPYCGRNMVTLKDVSKHYGAKQVLNSVDLQVENGHKLGLVGLNGAGKSTLLKMLARVETPTSGEMVESPQLRSAYFAQHTAEMLDDKKTVYQQVEDVIPLETPGRIRTILGSFLFPGDDVYKKVSVLSGGEKARLALCCTLLLPANLLIMDEPTNHLDLKGKEILEQALKEYRGAVALVTHDRYLLDQVVDTVVEVADRRIRLFPGNYTEYLDKKESLLAQTVAAILQPVKEMVSDGKLPSDKLLWAETKKQKSRQAAGQRKNKRMVAELEERIHLLEKKQTLLESDRGGLADPAIYKDGPKMKDLMNDFDKNRKELKYLYDRWEHHHEESG</sequence>
<dbReference type="InterPro" id="IPR003439">
    <property type="entry name" value="ABC_transporter-like_ATP-bd"/>
</dbReference>
<comment type="caution">
    <text evidence="5">The sequence shown here is derived from an EMBL/GenBank/DDBJ whole genome shotgun (WGS) entry which is preliminary data.</text>
</comment>
<dbReference type="PANTHER" id="PTHR42855:SF2">
    <property type="entry name" value="DRUG RESISTANCE ABC TRANSPORTER,ATP-BINDING PROTEIN"/>
    <property type="match status" value="1"/>
</dbReference>
<dbReference type="AlphaFoldDB" id="A0A933MLN7"/>
<dbReference type="Pfam" id="PF12848">
    <property type="entry name" value="ABC_tran_Xtn"/>
    <property type="match status" value="1"/>
</dbReference>
<dbReference type="InterPro" id="IPR032524">
    <property type="entry name" value="ABC_tran_C"/>
</dbReference>
<feature type="coiled-coil region" evidence="3">
    <location>
        <begin position="579"/>
        <end position="606"/>
    </location>
</feature>
<feature type="domain" description="ABC transporter" evidence="4">
    <location>
        <begin position="328"/>
        <end position="549"/>
    </location>
</feature>
<evidence type="ECO:0000313" key="5">
    <source>
        <dbReference type="EMBL" id="MBI4727701.1"/>
    </source>
</evidence>
<name>A0A933MLN7_UNCT6</name>
<dbReference type="InterPro" id="IPR027417">
    <property type="entry name" value="P-loop_NTPase"/>
</dbReference>
<feature type="domain" description="ABC transporter" evidence="4">
    <location>
        <begin position="2"/>
        <end position="259"/>
    </location>
</feature>
<dbReference type="SUPFAM" id="SSF52540">
    <property type="entry name" value="P-loop containing nucleoside triphosphate hydrolases"/>
    <property type="match status" value="2"/>
</dbReference>
<evidence type="ECO:0000259" key="4">
    <source>
        <dbReference type="PROSITE" id="PS50893"/>
    </source>
</evidence>
<proteinExistence type="predicted"/>
<dbReference type="Proteomes" id="UP000736328">
    <property type="component" value="Unassembled WGS sequence"/>
</dbReference>
<dbReference type="InterPro" id="IPR017871">
    <property type="entry name" value="ABC_transporter-like_CS"/>
</dbReference>
<dbReference type="PROSITE" id="PS50893">
    <property type="entry name" value="ABC_TRANSPORTER_2"/>
    <property type="match status" value="2"/>
</dbReference>
<dbReference type="GO" id="GO:0016887">
    <property type="term" value="F:ATP hydrolysis activity"/>
    <property type="evidence" value="ECO:0007669"/>
    <property type="project" value="InterPro"/>
</dbReference>
<dbReference type="Pfam" id="PF00005">
    <property type="entry name" value="ABC_tran"/>
    <property type="match status" value="2"/>
</dbReference>
<dbReference type="Pfam" id="PF16326">
    <property type="entry name" value="ABC_tran_CTD"/>
    <property type="match status" value="1"/>
</dbReference>
<dbReference type="SMART" id="SM00382">
    <property type="entry name" value="AAA"/>
    <property type="match status" value="2"/>
</dbReference>
<keyword evidence="1" id="KW-0547">Nucleotide-binding</keyword>
<dbReference type="GO" id="GO:0003677">
    <property type="term" value="F:DNA binding"/>
    <property type="evidence" value="ECO:0007669"/>
    <property type="project" value="InterPro"/>
</dbReference>
<keyword evidence="2 5" id="KW-0067">ATP-binding</keyword>
<evidence type="ECO:0000313" key="6">
    <source>
        <dbReference type="Proteomes" id="UP000736328"/>
    </source>
</evidence>
<dbReference type="EMBL" id="JACQXR010000148">
    <property type="protein sequence ID" value="MBI4727701.1"/>
    <property type="molecule type" value="Genomic_DNA"/>
</dbReference>
<gene>
    <name evidence="5" type="ORF">HY768_10875</name>
</gene>
<dbReference type="CDD" id="cd03221">
    <property type="entry name" value="ABCF_EF-3"/>
    <property type="match status" value="2"/>
</dbReference>
<dbReference type="PROSITE" id="PS00211">
    <property type="entry name" value="ABC_TRANSPORTER_1"/>
    <property type="match status" value="2"/>
</dbReference>
<dbReference type="InterPro" id="IPR003593">
    <property type="entry name" value="AAA+_ATPase"/>
</dbReference>
<dbReference type="InterPro" id="IPR037118">
    <property type="entry name" value="Val-tRNA_synth_C_sf"/>
</dbReference>
<dbReference type="PANTHER" id="PTHR42855">
    <property type="entry name" value="ABC TRANSPORTER ATP-BINDING SUBUNIT"/>
    <property type="match status" value="1"/>
</dbReference>
<keyword evidence="3" id="KW-0175">Coiled coil</keyword>
<dbReference type="FunFam" id="3.40.50.300:FF:000011">
    <property type="entry name" value="Putative ABC transporter ATP-binding component"/>
    <property type="match status" value="1"/>
</dbReference>
<evidence type="ECO:0000256" key="1">
    <source>
        <dbReference type="ARBA" id="ARBA00022741"/>
    </source>
</evidence>
<reference evidence="5" key="1">
    <citation type="submission" date="2020-07" db="EMBL/GenBank/DDBJ databases">
        <title>Huge and variable diversity of episymbiotic CPR bacteria and DPANN archaea in groundwater ecosystems.</title>
        <authorList>
            <person name="He C.Y."/>
            <person name="Keren R."/>
            <person name="Whittaker M."/>
            <person name="Farag I.F."/>
            <person name="Doudna J."/>
            <person name="Cate J.H.D."/>
            <person name="Banfield J.F."/>
        </authorList>
    </citation>
    <scope>NUCLEOTIDE SEQUENCE</scope>
    <source>
        <strain evidence="5">NC_groundwater_1520_Pr4_B-0.1um_53_5</strain>
    </source>
</reference>
<organism evidence="5 6">
    <name type="scientific">candidate division TA06 bacterium</name>
    <dbReference type="NCBI Taxonomy" id="2250710"/>
    <lineage>
        <taxon>Bacteria</taxon>
        <taxon>Bacteria division TA06</taxon>
    </lineage>
</organism>
<dbReference type="InterPro" id="IPR032781">
    <property type="entry name" value="ABC_tran_Xtn"/>
</dbReference>
<evidence type="ECO:0000256" key="2">
    <source>
        <dbReference type="ARBA" id="ARBA00022840"/>
    </source>
</evidence>
<evidence type="ECO:0000256" key="3">
    <source>
        <dbReference type="SAM" id="Coils"/>
    </source>
</evidence>
<dbReference type="Gene3D" id="1.10.287.380">
    <property type="entry name" value="Valyl-tRNA synthetase, C-terminal domain"/>
    <property type="match status" value="1"/>
</dbReference>
<accession>A0A933MLN7</accession>
<protein>
    <submittedName>
        <fullName evidence="5">ABC-F family ATP-binding cassette domain-containing protein</fullName>
    </submittedName>
</protein>
<dbReference type="Gene3D" id="3.40.50.300">
    <property type="entry name" value="P-loop containing nucleotide triphosphate hydrolases"/>
    <property type="match status" value="2"/>
</dbReference>
<dbReference type="InterPro" id="IPR051309">
    <property type="entry name" value="ABCF_ATPase"/>
</dbReference>